<evidence type="ECO:0000256" key="1">
    <source>
        <dbReference type="SAM" id="MobiDB-lite"/>
    </source>
</evidence>
<feature type="compositionally biased region" description="Basic and acidic residues" evidence="1">
    <location>
        <begin position="259"/>
        <end position="273"/>
    </location>
</feature>
<dbReference type="EMBL" id="KZ451948">
    <property type="protein sequence ID" value="PKA59541.1"/>
    <property type="molecule type" value="Genomic_DNA"/>
</dbReference>
<feature type="compositionally biased region" description="Basic and acidic residues" evidence="1">
    <location>
        <begin position="189"/>
        <end position="208"/>
    </location>
</feature>
<feature type="region of interest" description="Disordered" evidence="1">
    <location>
        <begin position="240"/>
        <end position="273"/>
    </location>
</feature>
<feature type="compositionally biased region" description="Basic and acidic residues" evidence="1">
    <location>
        <begin position="216"/>
        <end position="225"/>
    </location>
</feature>
<dbReference type="AlphaFoldDB" id="A0A2I0AVG9"/>
<gene>
    <name evidence="2" type="ORF">AXF42_Ash016565</name>
</gene>
<feature type="region of interest" description="Disordered" evidence="1">
    <location>
        <begin position="177"/>
        <end position="227"/>
    </location>
</feature>
<organism evidence="2 3">
    <name type="scientific">Apostasia shenzhenica</name>
    <dbReference type="NCBI Taxonomy" id="1088818"/>
    <lineage>
        <taxon>Eukaryota</taxon>
        <taxon>Viridiplantae</taxon>
        <taxon>Streptophyta</taxon>
        <taxon>Embryophyta</taxon>
        <taxon>Tracheophyta</taxon>
        <taxon>Spermatophyta</taxon>
        <taxon>Magnoliopsida</taxon>
        <taxon>Liliopsida</taxon>
        <taxon>Asparagales</taxon>
        <taxon>Orchidaceae</taxon>
        <taxon>Apostasioideae</taxon>
        <taxon>Apostasia</taxon>
    </lineage>
</organism>
<evidence type="ECO:0000313" key="3">
    <source>
        <dbReference type="Proteomes" id="UP000236161"/>
    </source>
</evidence>
<accession>A0A2I0AVG9</accession>
<protein>
    <submittedName>
        <fullName evidence="2">Uncharacterized protein</fullName>
    </submittedName>
</protein>
<proteinExistence type="predicted"/>
<keyword evidence="3" id="KW-1185">Reference proteome</keyword>
<sequence>MAVLGYGGCLALRSKTRKVMFPGASSSHSDWRDYYFFAGGDLGIPLALGVCPPEFIGDAKWMAREGTLKNLEKLKGKNWPLKGFLRHVKNEISLYAKTLGYVIFKEVVPSPGAILMKRARRGQPPTIQLSKEVIEVEEEQVIEVSESVCGGIAIDVVSSPEDTADNRKTLAELYAGKGKEPAAAVEPKTVPKSDKGRGIVIEGEKGEEKEEGQEGAQKEWTKEETTSPCLDLVLSEVLKRKRGLPENTRQGSPSKKGKTLAEQEETAREEHDW</sequence>
<dbReference type="Proteomes" id="UP000236161">
    <property type="component" value="Unassembled WGS sequence"/>
</dbReference>
<reference evidence="2 3" key="1">
    <citation type="journal article" date="2017" name="Nature">
        <title>The Apostasia genome and the evolution of orchids.</title>
        <authorList>
            <person name="Zhang G.Q."/>
            <person name="Liu K.W."/>
            <person name="Li Z."/>
            <person name="Lohaus R."/>
            <person name="Hsiao Y.Y."/>
            <person name="Niu S.C."/>
            <person name="Wang J.Y."/>
            <person name="Lin Y.C."/>
            <person name="Xu Q."/>
            <person name="Chen L.J."/>
            <person name="Yoshida K."/>
            <person name="Fujiwara S."/>
            <person name="Wang Z.W."/>
            <person name="Zhang Y.Q."/>
            <person name="Mitsuda N."/>
            <person name="Wang M."/>
            <person name="Liu G.H."/>
            <person name="Pecoraro L."/>
            <person name="Huang H.X."/>
            <person name="Xiao X.J."/>
            <person name="Lin M."/>
            <person name="Wu X.Y."/>
            <person name="Wu W.L."/>
            <person name="Chen Y.Y."/>
            <person name="Chang S.B."/>
            <person name="Sakamoto S."/>
            <person name="Ohme-Takagi M."/>
            <person name="Yagi M."/>
            <person name="Zeng S.J."/>
            <person name="Shen C.Y."/>
            <person name="Yeh C.M."/>
            <person name="Luo Y.B."/>
            <person name="Tsai W.C."/>
            <person name="Van de Peer Y."/>
            <person name="Liu Z.J."/>
        </authorList>
    </citation>
    <scope>NUCLEOTIDE SEQUENCE [LARGE SCALE GENOMIC DNA]</scope>
    <source>
        <strain evidence="3">cv. Shenzhen</strain>
        <tissue evidence="2">Stem</tissue>
    </source>
</reference>
<name>A0A2I0AVG9_9ASPA</name>
<evidence type="ECO:0000313" key="2">
    <source>
        <dbReference type="EMBL" id="PKA59541.1"/>
    </source>
</evidence>